<keyword evidence="2" id="KW-1185">Reference proteome</keyword>
<keyword evidence="1" id="KW-0808">Transferase</keyword>
<gene>
    <name evidence="1" type="ORF">KU660_14980</name>
</gene>
<organism evidence="1 2">
    <name type="scientific">Klebsiella africana</name>
    <dbReference type="NCBI Taxonomy" id="2489010"/>
    <lineage>
        <taxon>Bacteria</taxon>
        <taxon>Pseudomonadati</taxon>
        <taxon>Pseudomonadota</taxon>
        <taxon>Gammaproteobacteria</taxon>
        <taxon>Enterobacterales</taxon>
        <taxon>Enterobacteriaceae</taxon>
        <taxon>Klebsiella/Raoultella group</taxon>
        <taxon>Klebsiella</taxon>
    </lineage>
</organism>
<reference evidence="1" key="1">
    <citation type="journal article" date="2022" name="Environ. Microbiol.">
        <title>Transmission of Klebsiella strains and plasmids within and between grey-headed flying fox colonies.</title>
        <authorList>
            <person name="Vezina B."/>
            <person name="Judd L.M."/>
            <person name="McDougall F.K."/>
            <person name="Boardman W.S.J."/>
            <person name="Power M.L."/>
            <person name="Hawkey J."/>
            <person name="Brisse S."/>
            <person name="Monk J.M."/>
            <person name="Holt K.E."/>
            <person name="Wyres K.L."/>
        </authorList>
    </citation>
    <scope>NUCLEOTIDE SEQUENCE</scope>
    <source>
        <strain evidence="1">FF1019</strain>
    </source>
</reference>
<evidence type="ECO:0000313" key="2">
    <source>
        <dbReference type="Proteomes" id="UP001057074"/>
    </source>
</evidence>
<protein>
    <submittedName>
        <fullName evidence="1">RNA-directed DNA polymerase</fullName>
    </submittedName>
</protein>
<accession>A0ACD4AV73</accession>
<evidence type="ECO:0000313" key="1">
    <source>
        <dbReference type="EMBL" id="USB43672.1"/>
    </source>
</evidence>
<name>A0ACD4AV73_9ENTR</name>
<dbReference type="Proteomes" id="UP001057074">
    <property type="component" value="Chromosome"/>
</dbReference>
<proteinExistence type="predicted"/>
<sequence length="535" mass="62664">MIFDEKRHLYEALLRHNYFPNQKGSISEIPPCFTSRTFTPEIAEIITNTPSEKRPLGYDCVEYSSTRYNNFPRVLSLIHPRPYSLLAKHLYNSWEEIKVIKENPNSMIKPEMHPDGRIFIMNYEEAETKTLRELNDGFGRRFKVNTDISGCYNNIYSHSIPWAVLGINTAKNSLTKRPKNEEKHWSDQLDFLQRHARRNETHGVPVGPATSSIVCEIILSSVDKILNERGFVFRRYIDDYTCYCKTHEEARFFLHVLGVELSKLKLSLNLHKTKITALPSTLNDDWISLLNINSPSKKYFRNPDLDRLTLSEVISFLDYAVQLNITNGNGSILKFAISLIINKIDDLTINETYDYILNLCWHYPILIPYLETLHSKIDIDDKIKLKLNEILRMCAENKYSDGMAWILYFFLKYDIAIEEDIIDRIFTNGDCLSLCILDKIGTYEEKIQNLTKDILAQDYLYDVDKYWVLFYQRFYAGKSENPYKNDSCFKIMKDYDVNFMPNNDELTKAETYCHLLNNPFLEPGDEVISFENYFS</sequence>
<keyword evidence="1" id="KW-0548">Nucleotidyltransferase</keyword>
<dbReference type="EMBL" id="CP077823">
    <property type="protein sequence ID" value="USB43672.1"/>
    <property type="molecule type" value="Genomic_DNA"/>
</dbReference>
<keyword evidence="1" id="KW-0695">RNA-directed DNA polymerase</keyword>